<gene>
    <name evidence="3" type="ORF">LEA_15947</name>
</gene>
<evidence type="ECO:0000259" key="2">
    <source>
        <dbReference type="PROSITE" id="PS51295"/>
    </source>
</evidence>
<comment type="caution">
    <text evidence="3">The sequence shown here is derived from an EMBL/GenBank/DDBJ whole genome shotgun (WGS) entry which is preliminary data.</text>
</comment>
<dbReference type="Gene3D" id="3.30.110.60">
    <property type="entry name" value="YhbY-like"/>
    <property type="match status" value="1"/>
</dbReference>
<feature type="domain" description="CRM" evidence="2">
    <location>
        <begin position="1"/>
        <end position="96"/>
    </location>
</feature>
<name>K1SKB7_9ZZZZ</name>
<sequence>MLTSKQRAQLRGLAATEDTIVHIGKGGITDNIITQMSDALKARELVKGRVLENSLLSAREACDRLAEVCRAEPVQVIGSKFVLYKRNEQKPKIELVKKACK</sequence>
<dbReference type="InterPro" id="IPR001890">
    <property type="entry name" value="RNA-binding_CRM"/>
</dbReference>
<accession>K1SKB7</accession>
<dbReference type="AlphaFoldDB" id="K1SKB7"/>
<evidence type="ECO:0000256" key="1">
    <source>
        <dbReference type="ARBA" id="ARBA00022884"/>
    </source>
</evidence>
<proteinExistence type="predicted"/>
<organism evidence="3">
    <name type="scientific">human gut metagenome</name>
    <dbReference type="NCBI Taxonomy" id="408170"/>
    <lineage>
        <taxon>unclassified sequences</taxon>
        <taxon>metagenomes</taxon>
        <taxon>organismal metagenomes</taxon>
    </lineage>
</organism>
<reference evidence="3" key="1">
    <citation type="journal article" date="2013" name="Environ. Microbiol.">
        <title>Microbiota from the distal guts of lean and obese adolescents exhibit partial functional redundancy besides clear differences in community structure.</title>
        <authorList>
            <person name="Ferrer M."/>
            <person name="Ruiz A."/>
            <person name="Lanza F."/>
            <person name="Haange S.B."/>
            <person name="Oberbach A."/>
            <person name="Till H."/>
            <person name="Bargiela R."/>
            <person name="Campoy C."/>
            <person name="Segura M.T."/>
            <person name="Richter M."/>
            <person name="von Bergen M."/>
            <person name="Seifert J."/>
            <person name="Suarez A."/>
        </authorList>
    </citation>
    <scope>NUCLEOTIDE SEQUENCE</scope>
</reference>
<keyword evidence="1" id="KW-0694">RNA-binding</keyword>
<dbReference type="GO" id="GO:0003723">
    <property type="term" value="F:RNA binding"/>
    <property type="evidence" value="ECO:0007669"/>
    <property type="project" value="UniProtKB-KW"/>
</dbReference>
<dbReference type="PANTHER" id="PTHR40065:SF3">
    <property type="entry name" value="RNA-BINDING PROTEIN YHBY"/>
    <property type="match status" value="1"/>
</dbReference>
<evidence type="ECO:0000313" key="3">
    <source>
        <dbReference type="EMBL" id="EKC54255.1"/>
    </source>
</evidence>
<dbReference type="InterPro" id="IPR035920">
    <property type="entry name" value="YhbY-like_sf"/>
</dbReference>
<dbReference type="EMBL" id="AJWY01010895">
    <property type="protein sequence ID" value="EKC54255.1"/>
    <property type="molecule type" value="Genomic_DNA"/>
</dbReference>
<dbReference type="SUPFAM" id="SSF75471">
    <property type="entry name" value="YhbY-like"/>
    <property type="match status" value="1"/>
</dbReference>
<dbReference type="PANTHER" id="PTHR40065">
    <property type="entry name" value="RNA-BINDING PROTEIN YHBY"/>
    <property type="match status" value="1"/>
</dbReference>
<dbReference type="Pfam" id="PF01985">
    <property type="entry name" value="CRS1_YhbY"/>
    <property type="match status" value="1"/>
</dbReference>
<dbReference type="InterPro" id="IPR051925">
    <property type="entry name" value="RNA-binding_domain"/>
</dbReference>
<dbReference type="SMART" id="SM01103">
    <property type="entry name" value="CRS1_YhbY"/>
    <property type="match status" value="1"/>
</dbReference>
<protein>
    <submittedName>
        <fullName evidence="3">Protein containing RNA-binding, CRM domain protein</fullName>
    </submittedName>
</protein>
<dbReference type="PROSITE" id="PS51295">
    <property type="entry name" value="CRM"/>
    <property type="match status" value="1"/>
</dbReference>